<feature type="signal peptide" evidence="2">
    <location>
        <begin position="1"/>
        <end position="19"/>
    </location>
</feature>
<dbReference type="InterPro" id="IPR032466">
    <property type="entry name" value="Metal_Hydrolase"/>
</dbReference>
<feature type="chain" id="PRO_5015105640" evidence="2">
    <location>
        <begin position="20"/>
        <end position="474"/>
    </location>
</feature>
<gene>
    <name evidence="4" type="ORF">C7I55_00260</name>
</gene>
<feature type="region of interest" description="Disordered" evidence="1">
    <location>
        <begin position="23"/>
        <end position="45"/>
    </location>
</feature>
<dbReference type="OrthoDB" id="9802793at2"/>
<dbReference type="PROSITE" id="PS51257">
    <property type="entry name" value="PROKAR_LIPOPROTEIN"/>
    <property type="match status" value="1"/>
</dbReference>
<organism evidence="4 5">
    <name type="scientific">Allosphingosinicella deserti</name>
    <dbReference type="NCBI Taxonomy" id="2116704"/>
    <lineage>
        <taxon>Bacteria</taxon>
        <taxon>Pseudomonadati</taxon>
        <taxon>Pseudomonadota</taxon>
        <taxon>Alphaproteobacteria</taxon>
        <taxon>Sphingomonadales</taxon>
        <taxon>Sphingomonadaceae</taxon>
        <taxon>Allosphingosinicella</taxon>
    </lineage>
</organism>
<dbReference type="InterPro" id="IPR011059">
    <property type="entry name" value="Metal-dep_hydrolase_composite"/>
</dbReference>
<name>A0A2P7QY76_9SPHN</name>
<dbReference type="RefSeq" id="WP_106510909.1">
    <property type="nucleotide sequence ID" value="NZ_PXYI01000001.1"/>
</dbReference>
<dbReference type="PANTHER" id="PTHR43135">
    <property type="entry name" value="ALPHA-D-RIBOSE 1-METHYLPHOSPHONATE 5-TRIPHOSPHATE DIPHOSPHATASE"/>
    <property type="match status" value="1"/>
</dbReference>
<dbReference type="Gene3D" id="3.20.20.140">
    <property type="entry name" value="Metal-dependent hydrolases"/>
    <property type="match status" value="1"/>
</dbReference>
<protein>
    <submittedName>
        <fullName evidence="4">Amidohydrolase</fullName>
    </submittedName>
</protein>
<dbReference type="PANTHER" id="PTHR43135:SF3">
    <property type="entry name" value="ALPHA-D-RIBOSE 1-METHYLPHOSPHONATE 5-TRIPHOSPHATE DIPHOSPHATASE"/>
    <property type="match status" value="1"/>
</dbReference>
<dbReference type="GO" id="GO:0016810">
    <property type="term" value="F:hydrolase activity, acting on carbon-nitrogen (but not peptide) bonds"/>
    <property type="evidence" value="ECO:0007669"/>
    <property type="project" value="InterPro"/>
</dbReference>
<dbReference type="SUPFAM" id="SSF51338">
    <property type="entry name" value="Composite domain of metallo-dependent hydrolases"/>
    <property type="match status" value="1"/>
</dbReference>
<feature type="compositionally biased region" description="Polar residues" evidence="1">
    <location>
        <begin position="23"/>
        <end position="35"/>
    </location>
</feature>
<keyword evidence="4" id="KW-0378">Hydrolase</keyword>
<dbReference type="CDD" id="cd01309">
    <property type="entry name" value="Met_dep_hydrolase_C"/>
    <property type="match status" value="1"/>
</dbReference>
<keyword evidence="2" id="KW-0732">Signal</keyword>
<dbReference type="SUPFAM" id="SSF51556">
    <property type="entry name" value="Metallo-dependent hydrolases"/>
    <property type="match status" value="1"/>
</dbReference>
<dbReference type="EMBL" id="PXYI01000001">
    <property type="protein sequence ID" value="PSJ42893.1"/>
    <property type="molecule type" value="Genomic_DNA"/>
</dbReference>
<sequence>MVSNKGLLLPLLAALAACATTSTESKAPESASNGPARSKPATYSRDPFPSTYKVYPGVVTAITGATIFDGEGGRIENGTIVLADGVIRAVGGADTPIPDGATRIDGTGKWVTPGIIDVHSHLGDYPSPSVEAHQDGNEVTGPVRPEVWAEHSVWPQDPGFTRALTNGGVTSLQILPGSANLFGGRSVTLKNVPGRTMQQMKFPGAPYGLKMACGENPKRVYGGRNQMPASRMANVAVMRQTWARAQEYRRRWDKYEKDGGEMPARDLAMDTLRGVLDGDILVHNHCYRADEMANIIDMSKEFGYKVSTFHHAVEAYKVADLLKQNGICSALWADWWGFKMEAYDGINENIPFVHNAGACTIVHSDDPNGIQRLNQEAAKALAFGRKVGIQIPDEVAWTWLAINPARAIGVADKTGSLKPGKMADVVLWNGHPFSVYTRPAEVWIDGALMYDSADPSRRPVTDFELGQPGEGDVK</sequence>
<feature type="domain" description="Amidohydrolase-related" evidence="3">
    <location>
        <begin position="396"/>
        <end position="443"/>
    </location>
</feature>
<dbReference type="AlphaFoldDB" id="A0A2P7QY76"/>
<evidence type="ECO:0000313" key="5">
    <source>
        <dbReference type="Proteomes" id="UP000241167"/>
    </source>
</evidence>
<proteinExistence type="predicted"/>
<dbReference type="Pfam" id="PF01979">
    <property type="entry name" value="Amidohydro_1"/>
    <property type="match status" value="1"/>
</dbReference>
<dbReference type="Proteomes" id="UP000241167">
    <property type="component" value="Unassembled WGS sequence"/>
</dbReference>
<evidence type="ECO:0000256" key="1">
    <source>
        <dbReference type="SAM" id="MobiDB-lite"/>
    </source>
</evidence>
<dbReference type="InterPro" id="IPR006680">
    <property type="entry name" value="Amidohydro-rel"/>
</dbReference>
<evidence type="ECO:0000313" key="4">
    <source>
        <dbReference type="EMBL" id="PSJ42893.1"/>
    </source>
</evidence>
<reference evidence="4 5" key="1">
    <citation type="submission" date="2018-03" db="EMBL/GenBank/DDBJ databases">
        <title>The draft genome of Sphingosinicella sp. GL-C-18.</title>
        <authorList>
            <person name="Liu L."/>
            <person name="Li L."/>
            <person name="Liang L."/>
            <person name="Zhang X."/>
            <person name="Wang T."/>
        </authorList>
    </citation>
    <scope>NUCLEOTIDE SEQUENCE [LARGE SCALE GENOMIC DNA]</scope>
    <source>
        <strain evidence="4 5">GL-C-18</strain>
    </source>
</reference>
<keyword evidence="5" id="KW-1185">Reference proteome</keyword>
<comment type="caution">
    <text evidence="4">The sequence shown here is derived from an EMBL/GenBank/DDBJ whole genome shotgun (WGS) entry which is preliminary data.</text>
</comment>
<evidence type="ECO:0000256" key="2">
    <source>
        <dbReference type="SAM" id="SignalP"/>
    </source>
</evidence>
<dbReference type="InterPro" id="IPR051781">
    <property type="entry name" value="Metallo-dep_Hydrolase"/>
</dbReference>
<accession>A0A2P7QY76</accession>
<evidence type="ECO:0000259" key="3">
    <source>
        <dbReference type="Pfam" id="PF01979"/>
    </source>
</evidence>